<name>A0ABR2VUT3_9FUNG</name>
<sequence length="53" mass="6468">MDLDYNEVPEWRYEMRREMQEILPNLYLGRIQWPSLYPPSHKTKSHISCAFVV</sequence>
<evidence type="ECO:0000313" key="2">
    <source>
        <dbReference type="Proteomes" id="UP001479436"/>
    </source>
</evidence>
<dbReference type="Proteomes" id="UP001479436">
    <property type="component" value="Unassembled WGS sequence"/>
</dbReference>
<gene>
    <name evidence="1" type="ORF">K7432_010835</name>
</gene>
<comment type="caution">
    <text evidence="1">The sequence shown here is derived from an EMBL/GenBank/DDBJ whole genome shotgun (WGS) entry which is preliminary data.</text>
</comment>
<protein>
    <submittedName>
        <fullName evidence="1">Uncharacterized protein</fullName>
    </submittedName>
</protein>
<proteinExistence type="predicted"/>
<evidence type="ECO:0000313" key="1">
    <source>
        <dbReference type="EMBL" id="KAK9703248.1"/>
    </source>
</evidence>
<organism evidence="1 2">
    <name type="scientific">Basidiobolus ranarum</name>
    <dbReference type="NCBI Taxonomy" id="34480"/>
    <lineage>
        <taxon>Eukaryota</taxon>
        <taxon>Fungi</taxon>
        <taxon>Fungi incertae sedis</taxon>
        <taxon>Zoopagomycota</taxon>
        <taxon>Entomophthoromycotina</taxon>
        <taxon>Basidiobolomycetes</taxon>
        <taxon>Basidiobolales</taxon>
        <taxon>Basidiobolaceae</taxon>
        <taxon>Basidiobolus</taxon>
    </lineage>
</organism>
<dbReference type="EMBL" id="JASJQH010007656">
    <property type="protein sequence ID" value="KAK9703248.1"/>
    <property type="molecule type" value="Genomic_DNA"/>
</dbReference>
<accession>A0ABR2VUT3</accession>
<reference evidence="1 2" key="1">
    <citation type="submission" date="2023-04" db="EMBL/GenBank/DDBJ databases">
        <title>Genome of Basidiobolus ranarum AG-B5.</title>
        <authorList>
            <person name="Stajich J.E."/>
            <person name="Carter-House D."/>
            <person name="Gryganskyi A."/>
        </authorList>
    </citation>
    <scope>NUCLEOTIDE SEQUENCE [LARGE SCALE GENOMIC DNA]</scope>
    <source>
        <strain evidence="1 2">AG-B5</strain>
    </source>
</reference>
<keyword evidence="2" id="KW-1185">Reference proteome</keyword>